<accession>A0A840SDJ1</accession>
<feature type="transmembrane region" description="Helical" evidence="1">
    <location>
        <begin position="13"/>
        <end position="32"/>
    </location>
</feature>
<evidence type="ECO:0000313" key="3">
    <source>
        <dbReference type="Proteomes" id="UP000549457"/>
    </source>
</evidence>
<feature type="transmembrane region" description="Helical" evidence="1">
    <location>
        <begin position="71"/>
        <end position="93"/>
    </location>
</feature>
<keyword evidence="1" id="KW-0812">Transmembrane</keyword>
<keyword evidence="3" id="KW-1185">Reference proteome</keyword>
<evidence type="ECO:0000256" key="1">
    <source>
        <dbReference type="SAM" id="Phobius"/>
    </source>
</evidence>
<reference evidence="2 3" key="1">
    <citation type="submission" date="2020-08" db="EMBL/GenBank/DDBJ databases">
        <title>Genomic Encyclopedia of Type Strains, Phase IV (KMG-IV): sequencing the most valuable type-strain genomes for metagenomic binning, comparative biology and taxonomic classification.</title>
        <authorList>
            <person name="Goeker M."/>
        </authorList>
    </citation>
    <scope>NUCLEOTIDE SEQUENCE [LARGE SCALE GENOMIC DNA]</scope>
    <source>
        <strain evidence="2 3">DSM 101730</strain>
    </source>
</reference>
<dbReference type="Proteomes" id="UP000549457">
    <property type="component" value="Unassembled WGS sequence"/>
</dbReference>
<keyword evidence="1" id="KW-0472">Membrane</keyword>
<dbReference type="RefSeq" id="WP_184147331.1">
    <property type="nucleotide sequence ID" value="NZ_JACHFM010000001.1"/>
</dbReference>
<proteinExistence type="predicted"/>
<evidence type="ECO:0000313" key="2">
    <source>
        <dbReference type="EMBL" id="MBB5220909.1"/>
    </source>
</evidence>
<organism evidence="2 3">
    <name type="scientific">Amaricoccus macauensis</name>
    <dbReference type="NCBI Taxonomy" id="57001"/>
    <lineage>
        <taxon>Bacteria</taxon>
        <taxon>Pseudomonadati</taxon>
        <taxon>Pseudomonadota</taxon>
        <taxon>Alphaproteobacteria</taxon>
        <taxon>Rhodobacterales</taxon>
        <taxon>Paracoccaceae</taxon>
        <taxon>Amaricoccus</taxon>
    </lineage>
</organism>
<evidence type="ECO:0008006" key="4">
    <source>
        <dbReference type="Google" id="ProtNLM"/>
    </source>
</evidence>
<protein>
    <recommendedName>
        <fullName evidence="4">Component of SufBCD complex</fullName>
    </recommendedName>
</protein>
<sequence>MTRLLATAQFDSLWYWVLQVVIWTIICGRTLGVPYDMLLRARHDPDVAARVDLLASVAAERVAGLADRAGTAIAAGTGFVLAGLAGLGFWSGIEVAQAVFMLAAPLAAVGFSVVRLALWIRRSRLVGPHLVLALGWRRICHQTIAILAILAAVTVATLLHGRAI</sequence>
<gene>
    <name evidence="2" type="ORF">HNP73_000830</name>
</gene>
<name>A0A840SDJ1_9RHOB</name>
<comment type="caution">
    <text evidence="2">The sequence shown here is derived from an EMBL/GenBank/DDBJ whole genome shotgun (WGS) entry which is preliminary data.</text>
</comment>
<dbReference type="AlphaFoldDB" id="A0A840SDJ1"/>
<dbReference type="EMBL" id="JACHFM010000001">
    <property type="protein sequence ID" value="MBB5220909.1"/>
    <property type="molecule type" value="Genomic_DNA"/>
</dbReference>
<feature type="transmembrane region" description="Helical" evidence="1">
    <location>
        <begin position="139"/>
        <end position="159"/>
    </location>
</feature>
<feature type="transmembrane region" description="Helical" evidence="1">
    <location>
        <begin position="99"/>
        <end position="118"/>
    </location>
</feature>
<keyword evidence="1" id="KW-1133">Transmembrane helix</keyword>